<evidence type="ECO:0000313" key="15">
    <source>
        <dbReference type="Proteomes" id="UP000037507"/>
    </source>
</evidence>
<evidence type="ECO:0000256" key="5">
    <source>
        <dbReference type="ARBA" id="ARBA00022618"/>
    </source>
</evidence>
<evidence type="ECO:0000256" key="10">
    <source>
        <dbReference type="RuleBase" id="RU003664"/>
    </source>
</evidence>
<evidence type="ECO:0000259" key="13">
    <source>
        <dbReference type="Pfam" id="PF08245"/>
    </source>
</evidence>
<comment type="catalytic activity">
    <reaction evidence="9 10">
        <text>UDP-N-acetyl-alpha-D-muramoyl-L-alanine + D-glutamate + ATP = UDP-N-acetyl-alpha-D-muramoyl-L-alanyl-D-glutamate + ADP + phosphate + H(+)</text>
        <dbReference type="Rhea" id="RHEA:16429"/>
        <dbReference type="ChEBI" id="CHEBI:15378"/>
        <dbReference type="ChEBI" id="CHEBI:29986"/>
        <dbReference type="ChEBI" id="CHEBI:30616"/>
        <dbReference type="ChEBI" id="CHEBI:43474"/>
        <dbReference type="ChEBI" id="CHEBI:83898"/>
        <dbReference type="ChEBI" id="CHEBI:83900"/>
        <dbReference type="ChEBI" id="CHEBI:456216"/>
        <dbReference type="EC" id="6.3.2.9"/>
    </reaction>
</comment>
<dbReference type="PROSITE" id="PS01011">
    <property type="entry name" value="FOLYLPOLYGLU_SYNT_1"/>
    <property type="match status" value="1"/>
</dbReference>
<evidence type="ECO:0000256" key="2">
    <source>
        <dbReference type="ARBA" id="ARBA00004752"/>
    </source>
</evidence>
<keyword evidence="15" id="KW-1185">Reference proteome</keyword>
<dbReference type="Proteomes" id="UP000037507">
    <property type="component" value="Unassembled WGS sequence"/>
</dbReference>
<evidence type="ECO:0000259" key="12">
    <source>
        <dbReference type="Pfam" id="PF02875"/>
    </source>
</evidence>
<dbReference type="InterPro" id="IPR036615">
    <property type="entry name" value="Mur_ligase_C_dom_sf"/>
</dbReference>
<reference evidence="14" key="1">
    <citation type="submission" date="2017-04" db="EMBL/GenBank/DDBJ databases">
        <title>Unexpected and diverse lifestyles within the genus Limnohabitans.</title>
        <authorList>
            <person name="Kasalicky V."/>
            <person name="Mehrshad M."/>
            <person name="Andrei S.-A."/>
            <person name="Salcher M."/>
            <person name="Kratochvilova H."/>
            <person name="Simek K."/>
            <person name="Ghai R."/>
        </authorList>
    </citation>
    <scope>NUCLEOTIDE SEQUENCE [LARGE SCALE GENOMIC DNA]</scope>
    <source>
        <strain evidence="14">II-D5</strain>
    </source>
</reference>
<dbReference type="GO" id="GO:0051301">
    <property type="term" value="P:cell division"/>
    <property type="evidence" value="ECO:0007669"/>
    <property type="project" value="UniProtKB-KW"/>
</dbReference>
<dbReference type="EC" id="6.3.2.9" evidence="9 10"/>
<comment type="subcellular location">
    <subcellularLocation>
        <location evidence="1 9 10">Cytoplasm</location>
    </subcellularLocation>
</comment>
<dbReference type="GO" id="GO:0008360">
    <property type="term" value="P:regulation of cell shape"/>
    <property type="evidence" value="ECO:0007669"/>
    <property type="project" value="UniProtKB-KW"/>
</dbReference>
<dbReference type="STRING" id="1293045.H663_06710"/>
<evidence type="ECO:0000256" key="6">
    <source>
        <dbReference type="ARBA" id="ARBA00022741"/>
    </source>
</evidence>
<feature type="region of interest" description="Disordered" evidence="11">
    <location>
        <begin position="185"/>
        <end position="263"/>
    </location>
</feature>
<gene>
    <name evidence="9" type="primary">murD</name>
    <name evidence="14" type="ORF">H663_004600</name>
</gene>
<evidence type="ECO:0000256" key="8">
    <source>
        <dbReference type="ARBA" id="ARBA00023306"/>
    </source>
</evidence>
<dbReference type="Pfam" id="PF08245">
    <property type="entry name" value="Mur_ligase_M"/>
    <property type="match status" value="2"/>
</dbReference>
<keyword evidence="9 10" id="KW-0573">Peptidoglycan synthesis</keyword>
<dbReference type="GO" id="GO:0009252">
    <property type="term" value="P:peptidoglycan biosynthetic process"/>
    <property type="evidence" value="ECO:0007669"/>
    <property type="project" value="UniProtKB-UniRule"/>
</dbReference>
<organism evidence="14 15">
    <name type="scientific">Limnohabitans planktonicus II-D5</name>
    <dbReference type="NCBI Taxonomy" id="1293045"/>
    <lineage>
        <taxon>Bacteria</taxon>
        <taxon>Pseudomonadati</taxon>
        <taxon>Pseudomonadota</taxon>
        <taxon>Betaproteobacteria</taxon>
        <taxon>Burkholderiales</taxon>
        <taxon>Comamonadaceae</taxon>
        <taxon>Limnohabitans</taxon>
    </lineage>
</organism>
<comment type="function">
    <text evidence="9 10">Cell wall formation. Catalyzes the addition of glutamate to the nucleotide precursor UDP-N-acetylmuramoyl-L-alanine (UMA).</text>
</comment>
<dbReference type="InterPro" id="IPR013221">
    <property type="entry name" value="Mur_ligase_cen"/>
</dbReference>
<comment type="pathway">
    <text evidence="2 9 10">Cell wall biogenesis; peptidoglycan biosynthesis.</text>
</comment>
<evidence type="ECO:0000313" key="14">
    <source>
        <dbReference type="EMBL" id="PVE43758.1"/>
    </source>
</evidence>
<name>A0A2T7UGM0_9BURK</name>
<feature type="domain" description="Mur ligase central" evidence="13">
    <location>
        <begin position="125"/>
        <end position="188"/>
    </location>
</feature>
<comment type="similarity">
    <text evidence="9">Belongs to the MurCDEF family.</text>
</comment>
<evidence type="ECO:0000256" key="9">
    <source>
        <dbReference type="HAMAP-Rule" id="MF_00639"/>
    </source>
</evidence>
<dbReference type="PANTHER" id="PTHR43692">
    <property type="entry name" value="UDP-N-ACETYLMURAMOYLALANINE--D-GLUTAMATE LIGASE"/>
    <property type="match status" value="1"/>
</dbReference>
<dbReference type="OrthoDB" id="9809796at2"/>
<dbReference type="SUPFAM" id="SSF51984">
    <property type="entry name" value="MurCD N-terminal domain"/>
    <property type="match status" value="1"/>
</dbReference>
<keyword evidence="4 9" id="KW-0436">Ligase</keyword>
<keyword evidence="8 9" id="KW-0131">Cell cycle</keyword>
<evidence type="ECO:0000256" key="11">
    <source>
        <dbReference type="SAM" id="MobiDB-lite"/>
    </source>
</evidence>
<protein>
    <recommendedName>
        <fullName evidence="9 10">UDP-N-acetylmuramoylalanine--D-glutamate ligase</fullName>
        <ecNumber evidence="9 10">6.3.2.9</ecNumber>
    </recommendedName>
    <alternativeName>
        <fullName evidence="9">D-glutamic acid-adding enzyme</fullName>
    </alternativeName>
    <alternativeName>
        <fullName evidence="9">UDP-N-acetylmuramoyl-L-alanyl-D-glutamate synthetase</fullName>
    </alternativeName>
</protein>
<dbReference type="Gene3D" id="3.40.50.720">
    <property type="entry name" value="NAD(P)-binding Rossmann-like Domain"/>
    <property type="match status" value="1"/>
</dbReference>
<keyword evidence="3 9" id="KW-0963">Cytoplasm</keyword>
<keyword evidence="5 9" id="KW-0132">Cell division</keyword>
<dbReference type="EMBL" id="LFYT02000004">
    <property type="protein sequence ID" value="PVE43758.1"/>
    <property type="molecule type" value="Genomic_DNA"/>
</dbReference>
<keyword evidence="7 9" id="KW-0067">ATP-binding</keyword>
<dbReference type="GO" id="GO:0071555">
    <property type="term" value="P:cell wall organization"/>
    <property type="evidence" value="ECO:0007669"/>
    <property type="project" value="UniProtKB-KW"/>
</dbReference>
<dbReference type="GO" id="GO:0008764">
    <property type="term" value="F:UDP-N-acetylmuramoylalanine-D-glutamate ligase activity"/>
    <property type="evidence" value="ECO:0007669"/>
    <property type="project" value="UniProtKB-UniRule"/>
</dbReference>
<evidence type="ECO:0000256" key="3">
    <source>
        <dbReference type="ARBA" id="ARBA00022490"/>
    </source>
</evidence>
<evidence type="ECO:0000256" key="7">
    <source>
        <dbReference type="ARBA" id="ARBA00022840"/>
    </source>
</evidence>
<dbReference type="SUPFAM" id="SSF53623">
    <property type="entry name" value="MurD-like peptide ligases, catalytic domain"/>
    <property type="match status" value="1"/>
</dbReference>
<dbReference type="InterPro" id="IPR036565">
    <property type="entry name" value="Mur-like_cat_sf"/>
</dbReference>
<dbReference type="Pfam" id="PF02875">
    <property type="entry name" value="Mur_ligase_C"/>
    <property type="match status" value="1"/>
</dbReference>
<comment type="caution">
    <text evidence="14">The sequence shown here is derived from an EMBL/GenBank/DDBJ whole genome shotgun (WGS) entry which is preliminary data.</text>
</comment>
<dbReference type="AlphaFoldDB" id="A0A2T7UGM0"/>
<feature type="domain" description="Mur ligase C-terminal" evidence="12">
    <location>
        <begin position="457"/>
        <end position="572"/>
    </location>
</feature>
<proteinExistence type="inferred from homology"/>
<evidence type="ECO:0000256" key="4">
    <source>
        <dbReference type="ARBA" id="ARBA00022598"/>
    </source>
</evidence>
<dbReference type="InterPro" id="IPR004101">
    <property type="entry name" value="Mur_ligase_C"/>
</dbReference>
<dbReference type="GO" id="GO:0004326">
    <property type="term" value="F:tetrahydrofolylpolyglutamate synthase activity"/>
    <property type="evidence" value="ECO:0007669"/>
    <property type="project" value="InterPro"/>
</dbReference>
<evidence type="ECO:0000256" key="1">
    <source>
        <dbReference type="ARBA" id="ARBA00004496"/>
    </source>
</evidence>
<dbReference type="GO" id="GO:0005737">
    <property type="term" value="C:cytoplasm"/>
    <property type="evidence" value="ECO:0007669"/>
    <property type="project" value="UniProtKB-SubCell"/>
</dbReference>
<feature type="compositionally biased region" description="Low complexity" evidence="11">
    <location>
        <begin position="189"/>
        <end position="204"/>
    </location>
</feature>
<feature type="domain" description="Mur ligase central" evidence="13">
    <location>
        <begin position="277"/>
        <end position="435"/>
    </location>
</feature>
<feature type="binding site" evidence="9">
    <location>
        <begin position="127"/>
        <end position="133"/>
    </location>
    <ligand>
        <name>ATP</name>
        <dbReference type="ChEBI" id="CHEBI:30616"/>
    </ligand>
</feature>
<dbReference type="GO" id="GO:0005524">
    <property type="term" value="F:ATP binding"/>
    <property type="evidence" value="ECO:0007669"/>
    <property type="project" value="UniProtKB-UniRule"/>
</dbReference>
<dbReference type="NCBIfam" id="TIGR01087">
    <property type="entry name" value="murD"/>
    <property type="match status" value="1"/>
</dbReference>
<dbReference type="UniPathway" id="UPA00219"/>
<dbReference type="SUPFAM" id="SSF53244">
    <property type="entry name" value="MurD-like peptide ligases, peptide-binding domain"/>
    <property type="match status" value="1"/>
</dbReference>
<accession>A0A2T7UGM0</accession>
<keyword evidence="9 10" id="KW-0133">Cell shape</keyword>
<keyword evidence="9 10" id="KW-0961">Cell wall biogenesis/degradation</keyword>
<sequence length="607" mass="64016">MQLQGQHVLILGLGASGLAMARWCARAEANVTVADTRAAPPQLAALQAEWPNVRFVSGEFSAALVEGTDVRAVFRSPGLVPEVVAPVFDAAKAMGLWQGGELALFAAVLQDLKTTYGYAPQVLAITGTNGKTTVTSLTGQLVARAGKRVKVAGNIGPTLLDTLAEALQEAQVLVAQQALEAAEREAESAAENAAENAAQAAANAPVTASKPSMASAPPQSPTAQEVEQADTDTDQPITASAEPVAEPEGASAEPMSPAFQTPAETAPVDPMALALPQVWVLELSSFQLDSSEGFEPTAATVLNISQDHLDWHGSMSAYAAAKARIFGQQGLMVLNREDKLVMAMRPEPVRVKLQRPQERAYVSFGGDMPQRPGDFGIEVMNGMTWLVRALEADETRRRRKDEAEELHIQRLMPADALRIRGRHNAINALAALALASSAGCALAPMLYGLREYRGEPHRVEPVALIHEVEYFDDSKGTNVGATVAALNGLGADRRVVVILGGDGKGQDFSPLADPVSRYVRGVVLMGRDAALIREALGLCGVPLQDADSLPAAVTLAKDMAHSGDAVLMSPACASLDMFKNYEHRAQVFCQAVAELADAAGVSMEGGL</sequence>
<dbReference type="PANTHER" id="PTHR43692:SF1">
    <property type="entry name" value="UDP-N-ACETYLMURAMOYLALANINE--D-GLUTAMATE LIGASE"/>
    <property type="match status" value="1"/>
</dbReference>
<dbReference type="InterPro" id="IPR005762">
    <property type="entry name" value="MurD"/>
</dbReference>
<dbReference type="Pfam" id="PF21799">
    <property type="entry name" value="MurD-like_N"/>
    <property type="match status" value="1"/>
</dbReference>
<dbReference type="RefSeq" id="WP_053171146.1">
    <property type="nucleotide sequence ID" value="NZ_LFYT02000004.1"/>
</dbReference>
<dbReference type="HAMAP" id="MF_00639">
    <property type="entry name" value="MurD"/>
    <property type="match status" value="1"/>
</dbReference>
<keyword evidence="6 9" id="KW-0547">Nucleotide-binding</keyword>
<dbReference type="Gene3D" id="3.90.190.20">
    <property type="entry name" value="Mur ligase, C-terminal domain"/>
    <property type="match status" value="1"/>
</dbReference>
<dbReference type="InterPro" id="IPR018109">
    <property type="entry name" value="Folylpolyglutamate_synth_CS"/>
</dbReference>
<dbReference type="Gene3D" id="3.40.1190.10">
    <property type="entry name" value="Mur-like, catalytic domain"/>
    <property type="match status" value="1"/>
</dbReference>